<feature type="transmembrane region" description="Helical" evidence="8">
    <location>
        <begin position="72"/>
        <end position="91"/>
    </location>
</feature>
<dbReference type="InterPro" id="IPR050297">
    <property type="entry name" value="LipidA_mod_glycosyltrf_83"/>
</dbReference>
<gene>
    <name evidence="10" type="ORF">SAMN05444362_11934</name>
</gene>
<evidence type="ECO:0000313" key="10">
    <source>
        <dbReference type="EMBL" id="SHG26034.1"/>
    </source>
</evidence>
<feature type="transmembrane region" description="Helical" evidence="8">
    <location>
        <begin position="219"/>
        <end position="238"/>
    </location>
</feature>
<dbReference type="InterPro" id="IPR038731">
    <property type="entry name" value="RgtA/B/C-like"/>
</dbReference>
<feature type="transmembrane region" description="Helical" evidence="8">
    <location>
        <begin position="48"/>
        <end position="66"/>
    </location>
</feature>
<accession>A0A1M5ICE6</accession>
<evidence type="ECO:0000256" key="2">
    <source>
        <dbReference type="ARBA" id="ARBA00022475"/>
    </source>
</evidence>
<evidence type="ECO:0000313" key="11">
    <source>
        <dbReference type="Proteomes" id="UP000184480"/>
    </source>
</evidence>
<keyword evidence="2" id="KW-1003">Cell membrane</keyword>
<dbReference type="Pfam" id="PF13231">
    <property type="entry name" value="PMT_2"/>
    <property type="match status" value="1"/>
</dbReference>
<evidence type="ECO:0000256" key="5">
    <source>
        <dbReference type="ARBA" id="ARBA00022692"/>
    </source>
</evidence>
<dbReference type="GO" id="GO:0016763">
    <property type="term" value="F:pentosyltransferase activity"/>
    <property type="evidence" value="ECO:0007669"/>
    <property type="project" value="TreeGrafter"/>
</dbReference>
<dbReference type="PANTHER" id="PTHR33908">
    <property type="entry name" value="MANNOSYLTRANSFERASE YKCB-RELATED"/>
    <property type="match status" value="1"/>
</dbReference>
<evidence type="ECO:0000256" key="8">
    <source>
        <dbReference type="SAM" id="Phobius"/>
    </source>
</evidence>
<name>A0A1M5ICE6_9BACT</name>
<sequence>MIAQGYELHRDEFLHLDQAHHLAWGFVSIPPFTSWTSLLIYHLGNSIFWIKFFPALYGALTILIAWKTIETLKGSLFACILGATSCLLSAYLRINTLYQPNSFEILSWAFLFYCIVRYISSEKDKWLYWFAIGLAFAFLNKYNVMFLTIGIFIAVLLTKHRNIFKNKTIYIAACISLVIVSPNLIWQISNGLPVITHMKELSSSQLVNVDRISFLKEQFLFFLPSFFVVISGIAGLFLHKPFRQYRLIVYTYILTICLFLFFKGKPYYALGLYPVLIAFGAVYIDNLTGQKWRKLVYPVLISFIVGISILYIPLICPIFSPEKIENDPEITGLYQKSGQLRWEDGKEHHIPQDYADMLGWKDLTKKTLQAWATFDPQQQMKTLILCDNYGHAGAINYYSNRAIEATSINADYADWFPGKEKTIENIIQVGGKISDKSYHYFDTIYESGSVENRLSREYGTPIFILKRAKLPINGESLKQILLNKD</sequence>
<comment type="subcellular location">
    <subcellularLocation>
        <location evidence="1">Cell membrane</location>
        <topology evidence="1">Multi-pass membrane protein</topology>
    </subcellularLocation>
</comment>
<keyword evidence="6 8" id="KW-1133">Transmembrane helix</keyword>
<feature type="domain" description="Glycosyltransferase RgtA/B/C/D-like" evidence="9">
    <location>
        <begin position="30"/>
        <end position="186"/>
    </location>
</feature>
<organism evidence="10 11">
    <name type="scientific">Dysgonomonas macrotermitis</name>
    <dbReference type="NCBI Taxonomy" id="1346286"/>
    <lineage>
        <taxon>Bacteria</taxon>
        <taxon>Pseudomonadati</taxon>
        <taxon>Bacteroidota</taxon>
        <taxon>Bacteroidia</taxon>
        <taxon>Bacteroidales</taxon>
        <taxon>Dysgonomonadaceae</taxon>
        <taxon>Dysgonomonas</taxon>
    </lineage>
</organism>
<feature type="transmembrane region" description="Helical" evidence="8">
    <location>
        <begin position="103"/>
        <end position="120"/>
    </location>
</feature>
<evidence type="ECO:0000259" key="9">
    <source>
        <dbReference type="Pfam" id="PF13231"/>
    </source>
</evidence>
<evidence type="ECO:0000256" key="3">
    <source>
        <dbReference type="ARBA" id="ARBA00022676"/>
    </source>
</evidence>
<dbReference type="AlphaFoldDB" id="A0A1M5ICE6"/>
<feature type="transmembrane region" description="Helical" evidence="8">
    <location>
        <begin position="245"/>
        <end position="262"/>
    </location>
</feature>
<keyword evidence="7 8" id="KW-0472">Membrane</keyword>
<feature type="transmembrane region" description="Helical" evidence="8">
    <location>
        <begin position="169"/>
        <end position="188"/>
    </location>
</feature>
<dbReference type="GO" id="GO:0005886">
    <property type="term" value="C:plasma membrane"/>
    <property type="evidence" value="ECO:0007669"/>
    <property type="project" value="UniProtKB-SubCell"/>
</dbReference>
<protein>
    <submittedName>
        <fullName evidence="10">Dolichyl-phosphate-mannose-protein mannosyltransferase</fullName>
    </submittedName>
</protein>
<dbReference type="GO" id="GO:0009103">
    <property type="term" value="P:lipopolysaccharide biosynthetic process"/>
    <property type="evidence" value="ECO:0007669"/>
    <property type="project" value="UniProtKB-ARBA"/>
</dbReference>
<proteinExistence type="predicted"/>
<feature type="transmembrane region" description="Helical" evidence="8">
    <location>
        <begin position="126"/>
        <end position="157"/>
    </location>
</feature>
<feature type="transmembrane region" description="Helical" evidence="8">
    <location>
        <begin position="295"/>
        <end position="314"/>
    </location>
</feature>
<dbReference type="Proteomes" id="UP000184480">
    <property type="component" value="Unassembled WGS sequence"/>
</dbReference>
<dbReference type="STRING" id="1346286.SAMN05444362_11934"/>
<evidence type="ECO:0000256" key="4">
    <source>
        <dbReference type="ARBA" id="ARBA00022679"/>
    </source>
</evidence>
<keyword evidence="11" id="KW-1185">Reference proteome</keyword>
<reference evidence="11" key="1">
    <citation type="submission" date="2016-11" db="EMBL/GenBank/DDBJ databases">
        <authorList>
            <person name="Varghese N."/>
            <person name="Submissions S."/>
        </authorList>
    </citation>
    <scope>NUCLEOTIDE SEQUENCE [LARGE SCALE GENOMIC DNA]</scope>
    <source>
        <strain evidence="11">DSM 27370</strain>
    </source>
</reference>
<dbReference type="EMBL" id="FQUC01000019">
    <property type="protein sequence ID" value="SHG26034.1"/>
    <property type="molecule type" value="Genomic_DNA"/>
</dbReference>
<feature type="transmembrane region" description="Helical" evidence="8">
    <location>
        <begin position="268"/>
        <end position="288"/>
    </location>
</feature>
<feature type="transmembrane region" description="Helical" evidence="8">
    <location>
        <begin position="22"/>
        <end position="41"/>
    </location>
</feature>
<evidence type="ECO:0000256" key="6">
    <source>
        <dbReference type="ARBA" id="ARBA00022989"/>
    </source>
</evidence>
<keyword evidence="5 8" id="KW-0812">Transmembrane</keyword>
<evidence type="ECO:0000256" key="7">
    <source>
        <dbReference type="ARBA" id="ARBA00023136"/>
    </source>
</evidence>
<dbReference type="PANTHER" id="PTHR33908:SF11">
    <property type="entry name" value="MEMBRANE PROTEIN"/>
    <property type="match status" value="1"/>
</dbReference>
<evidence type="ECO:0000256" key="1">
    <source>
        <dbReference type="ARBA" id="ARBA00004651"/>
    </source>
</evidence>
<keyword evidence="3 10" id="KW-0328">Glycosyltransferase</keyword>
<keyword evidence="4 10" id="KW-0808">Transferase</keyword>